<proteinExistence type="predicted"/>
<evidence type="ECO:0000313" key="2">
    <source>
        <dbReference type="EMBL" id="KAF4663462.1"/>
    </source>
</evidence>
<organism evidence="2 3">
    <name type="scientific">Perkinsus chesapeaki</name>
    <name type="common">Clam parasite</name>
    <name type="synonym">Perkinsus andrewsi</name>
    <dbReference type="NCBI Taxonomy" id="330153"/>
    <lineage>
        <taxon>Eukaryota</taxon>
        <taxon>Sar</taxon>
        <taxon>Alveolata</taxon>
        <taxon>Perkinsozoa</taxon>
        <taxon>Perkinsea</taxon>
        <taxon>Perkinsida</taxon>
        <taxon>Perkinsidae</taxon>
        <taxon>Perkinsus</taxon>
    </lineage>
</organism>
<protein>
    <submittedName>
        <fullName evidence="2">Neuropathy target esterase</fullName>
    </submittedName>
</protein>
<accession>A0A7J6LVW6</accession>
<sequence>MSTSAVTLRQAGAVNGQFKQQVEQVHNEIDNNQKKLDQIKDMLRGQIAPKVDSIRSAVAQREQDAGHIQALLSTAQAALSDLESAVNDLHRRVASYASQRWSQLERSQANRGSVGTFGSYNATPSAPALPLPSAYLSRELPPELNRRLQDLSSQLERALGALEAYIKEGADKEGMGGYEGFLSGLRFPIKFRFLEDRVGNNTVGNDMATDVEATTRNQYNTFRILCARKAVLAERATALMHSQHVVRNGGDYGGPAAVGW</sequence>
<reference evidence="2 3" key="1">
    <citation type="submission" date="2020-04" db="EMBL/GenBank/DDBJ databases">
        <title>Perkinsus chesapeaki whole genome sequence.</title>
        <authorList>
            <person name="Bogema D.R."/>
        </authorList>
    </citation>
    <scope>NUCLEOTIDE SEQUENCE [LARGE SCALE GENOMIC DNA]</scope>
    <source>
        <strain evidence="2">ATCC PRA-425</strain>
    </source>
</reference>
<keyword evidence="1" id="KW-0175">Coiled coil</keyword>
<evidence type="ECO:0000256" key="1">
    <source>
        <dbReference type="SAM" id="Coils"/>
    </source>
</evidence>
<keyword evidence="3" id="KW-1185">Reference proteome</keyword>
<name>A0A7J6LVW6_PERCH</name>
<dbReference type="AlphaFoldDB" id="A0A7J6LVW6"/>
<comment type="caution">
    <text evidence="2">The sequence shown here is derived from an EMBL/GenBank/DDBJ whole genome shotgun (WGS) entry which is preliminary data.</text>
</comment>
<feature type="coiled-coil region" evidence="1">
    <location>
        <begin position="72"/>
        <end position="99"/>
    </location>
</feature>
<dbReference type="OrthoDB" id="10433864at2759"/>
<dbReference type="EMBL" id="JAAPAO010000316">
    <property type="protein sequence ID" value="KAF4663462.1"/>
    <property type="molecule type" value="Genomic_DNA"/>
</dbReference>
<gene>
    <name evidence="2" type="primary">PNPLA6_2</name>
    <name evidence="2" type="ORF">FOL47_005729</name>
</gene>
<evidence type="ECO:0000313" key="3">
    <source>
        <dbReference type="Proteomes" id="UP000591131"/>
    </source>
</evidence>
<dbReference type="Proteomes" id="UP000591131">
    <property type="component" value="Unassembled WGS sequence"/>
</dbReference>